<dbReference type="EC" id="1.1.1.284" evidence="8"/>
<dbReference type="Gene3D" id="3.90.180.10">
    <property type="entry name" value="Medium-chain alcohol dehydrogenases, catalytic domain"/>
    <property type="match status" value="1"/>
</dbReference>
<feature type="domain" description="Enoyl reductase (ER)" evidence="7">
    <location>
        <begin position="10"/>
        <end position="367"/>
    </location>
</feature>
<sequence>MKTRAAICWEQNTEWTVEEIDLDPPQSGEVLVRMGGSGLCRSDEHILRGDLPFPLPMIGGHEGAGVVEEVGPGVRGLEPGDHVVFGFIAACGRCPACSTGHQNLCDLGMYMPEGWQVSDHTARHHARGQDLRTTCMLGTFAEHSVVNEANCIKIEQDVPLDRACLLGCGVVTGWGSAVNAGEVRAGDTVVVIGIGGIGINAVQGAALAGAERILAVDPVQYKRDRAPEFGATHVAHDTDEGFALLQELTRGRLADVVINTKDLGTGSDIGDALRLCGKRGRVVVTNVHNAEESTVSMNPLDLTLMEKQVRGALFGSANPRVDIPRLLDLYRNDKLKLDELITHRYKLNEVNDGYEDMRQGRILRGVITF</sequence>
<dbReference type="PANTHER" id="PTHR43880:SF12">
    <property type="entry name" value="ALCOHOL DEHYDROGENASE CLASS-3"/>
    <property type="match status" value="1"/>
</dbReference>
<reference evidence="8 9" key="1">
    <citation type="submission" date="2020-08" db="EMBL/GenBank/DDBJ databases">
        <title>Sequencing the genomes of 1000 actinobacteria strains.</title>
        <authorList>
            <person name="Klenk H.-P."/>
        </authorList>
    </citation>
    <scope>NUCLEOTIDE SEQUENCE [LARGE SCALE GENOMIC DNA]</scope>
    <source>
        <strain evidence="8 9">DSM 45584</strain>
    </source>
</reference>
<dbReference type="InterPro" id="IPR002328">
    <property type="entry name" value="ADH_Zn_CS"/>
</dbReference>
<dbReference type="PROSITE" id="PS00059">
    <property type="entry name" value="ADH_ZINC"/>
    <property type="match status" value="1"/>
</dbReference>
<dbReference type="InterPro" id="IPR011032">
    <property type="entry name" value="GroES-like_sf"/>
</dbReference>
<keyword evidence="4 8" id="KW-0560">Oxidoreductase</keyword>
<dbReference type="Pfam" id="PF00107">
    <property type="entry name" value="ADH_zinc_N"/>
    <property type="match status" value="1"/>
</dbReference>
<keyword evidence="3 6" id="KW-0862">Zinc</keyword>
<dbReference type="InterPro" id="IPR013154">
    <property type="entry name" value="ADH-like_N"/>
</dbReference>
<evidence type="ECO:0000256" key="6">
    <source>
        <dbReference type="RuleBase" id="RU361277"/>
    </source>
</evidence>
<dbReference type="Proteomes" id="UP000584374">
    <property type="component" value="Unassembled WGS sequence"/>
</dbReference>
<proteinExistence type="inferred from homology"/>
<dbReference type="InterPro" id="IPR036291">
    <property type="entry name" value="NAD(P)-bd_dom_sf"/>
</dbReference>
<comment type="caution">
    <text evidence="8">The sequence shown here is derived from an EMBL/GenBank/DDBJ whole genome shotgun (WGS) entry which is preliminary data.</text>
</comment>
<dbReference type="GO" id="GO:0004022">
    <property type="term" value="F:alcohol dehydrogenase (NAD+) activity"/>
    <property type="evidence" value="ECO:0007669"/>
    <property type="project" value="UniProtKB-EC"/>
</dbReference>
<dbReference type="GO" id="GO:0008270">
    <property type="term" value="F:zinc ion binding"/>
    <property type="evidence" value="ECO:0007669"/>
    <property type="project" value="InterPro"/>
</dbReference>
<dbReference type="CDD" id="cd08279">
    <property type="entry name" value="Zn_ADH_class_III"/>
    <property type="match status" value="1"/>
</dbReference>
<organism evidence="8 9">
    <name type="scientific">Saccharopolyspora phatthalungensis</name>
    <dbReference type="NCBI Taxonomy" id="664693"/>
    <lineage>
        <taxon>Bacteria</taxon>
        <taxon>Bacillati</taxon>
        <taxon>Actinomycetota</taxon>
        <taxon>Actinomycetes</taxon>
        <taxon>Pseudonocardiales</taxon>
        <taxon>Pseudonocardiaceae</taxon>
        <taxon>Saccharopolyspora</taxon>
    </lineage>
</organism>
<evidence type="ECO:0000259" key="7">
    <source>
        <dbReference type="SMART" id="SM00829"/>
    </source>
</evidence>
<dbReference type="PANTHER" id="PTHR43880">
    <property type="entry name" value="ALCOHOL DEHYDROGENASE"/>
    <property type="match status" value="1"/>
</dbReference>
<evidence type="ECO:0000256" key="4">
    <source>
        <dbReference type="ARBA" id="ARBA00023002"/>
    </source>
</evidence>
<gene>
    <name evidence="8" type="ORF">BJ970_004545</name>
</gene>
<dbReference type="SUPFAM" id="SSF50129">
    <property type="entry name" value="GroES-like"/>
    <property type="match status" value="2"/>
</dbReference>
<dbReference type="GO" id="GO:0005829">
    <property type="term" value="C:cytosol"/>
    <property type="evidence" value="ECO:0007669"/>
    <property type="project" value="TreeGrafter"/>
</dbReference>
<keyword evidence="5" id="KW-0520">NAD</keyword>
<comment type="cofactor">
    <cofactor evidence="6">
        <name>Zn(2+)</name>
        <dbReference type="ChEBI" id="CHEBI:29105"/>
    </cofactor>
</comment>
<dbReference type="SMART" id="SM00829">
    <property type="entry name" value="PKS_ER"/>
    <property type="match status" value="1"/>
</dbReference>
<accession>A0A840QB53</accession>
<evidence type="ECO:0000256" key="1">
    <source>
        <dbReference type="ARBA" id="ARBA00008072"/>
    </source>
</evidence>
<dbReference type="EC" id="1.1.1.1" evidence="8"/>
<name>A0A840QB53_9PSEU</name>
<dbReference type="InterPro" id="IPR023921">
    <property type="entry name" value="ADH_Zn_actinomycetes"/>
</dbReference>
<dbReference type="InterPro" id="IPR020843">
    <property type="entry name" value="ER"/>
</dbReference>
<dbReference type="NCBIfam" id="TIGR03989">
    <property type="entry name" value="Rxyl_3153"/>
    <property type="match status" value="1"/>
</dbReference>
<evidence type="ECO:0000313" key="9">
    <source>
        <dbReference type="Proteomes" id="UP000584374"/>
    </source>
</evidence>
<dbReference type="AlphaFoldDB" id="A0A840QB53"/>
<dbReference type="Gene3D" id="3.40.50.720">
    <property type="entry name" value="NAD(P)-binding Rossmann-like Domain"/>
    <property type="match status" value="1"/>
</dbReference>
<evidence type="ECO:0000256" key="5">
    <source>
        <dbReference type="ARBA" id="ARBA00023027"/>
    </source>
</evidence>
<dbReference type="GO" id="GO:0051903">
    <property type="term" value="F:S-(hydroxymethyl)glutathione dehydrogenase [NAD(P)+] activity"/>
    <property type="evidence" value="ECO:0007669"/>
    <property type="project" value="UniProtKB-EC"/>
</dbReference>
<dbReference type="SUPFAM" id="SSF51735">
    <property type="entry name" value="NAD(P)-binding Rossmann-fold domains"/>
    <property type="match status" value="1"/>
</dbReference>
<evidence type="ECO:0000256" key="2">
    <source>
        <dbReference type="ARBA" id="ARBA00022723"/>
    </source>
</evidence>
<evidence type="ECO:0000256" key="3">
    <source>
        <dbReference type="ARBA" id="ARBA00022833"/>
    </source>
</evidence>
<dbReference type="InterPro" id="IPR013149">
    <property type="entry name" value="ADH-like_C"/>
</dbReference>
<protein>
    <submittedName>
        <fullName evidence="8">S-(Hydroxymethyl)glutathione dehydrogenase/alcohol dehydrogenase</fullName>
        <ecNumber evidence="8">1.1.1.1</ecNumber>
        <ecNumber evidence="8">1.1.1.284</ecNumber>
    </submittedName>
</protein>
<dbReference type="RefSeq" id="WP_184728035.1">
    <property type="nucleotide sequence ID" value="NZ_JACHIW010000001.1"/>
</dbReference>
<dbReference type="EMBL" id="JACHIW010000001">
    <property type="protein sequence ID" value="MBB5157011.1"/>
    <property type="molecule type" value="Genomic_DNA"/>
</dbReference>
<dbReference type="Pfam" id="PF08240">
    <property type="entry name" value="ADH_N"/>
    <property type="match status" value="1"/>
</dbReference>
<comment type="similarity">
    <text evidence="1 6">Belongs to the zinc-containing alcohol dehydrogenase family.</text>
</comment>
<keyword evidence="2 6" id="KW-0479">Metal-binding</keyword>
<evidence type="ECO:0000313" key="8">
    <source>
        <dbReference type="EMBL" id="MBB5157011.1"/>
    </source>
</evidence>
<keyword evidence="9" id="KW-1185">Reference proteome</keyword>
<dbReference type="GO" id="GO:0046294">
    <property type="term" value="P:formaldehyde catabolic process"/>
    <property type="evidence" value="ECO:0007669"/>
    <property type="project" value="TreeGrafter"/>
</dbReference>